<dbReference type="Gene3D" id="3.20.20.30">
    <property type="entry name" value="Luciferase-like domain"/>
    <property type="match status" value="1"/>
</dbReference>
<keyword evidence="3" id="KW-0560">Oxidoreductase</keyword>
<dbReference type="GO" id="GO:0004497">
    <property type="term" value="F:monooxygenase activity"/>
    <property type="evidence" value="ECO:0007669"/>
    <property type="project" value="UniProtKB-KW"/>
</dbReference>
<reference evidence="8 9" key="2">
    <citation type="journal article" date="2018" name="Nature">
        <title>Mutant phenotypes for thousands of bacterial genes of unknown function.</title>
        <authorList>
            <person name="Price M.N."/>
            <person name="Wetmore K.M."/>
            <person name="Waters R.J."/>
            <person name="Callaghan M."/>
            <person name="Ray J."/>
            <person name="Liu H."/>
            <person name="Kuehl J.V."/>
            <person name="Melnyk R.A."/>
            <person name="Lamson J.S."/>
            <person name="Suh Y."/>
            <person name="Carlson H.K."/>
            <person name="Esquivel Z."/>
            <person name="Sadeeshkumar H."/>
            <person name="Chakraborty R."/>
            <person name="Zane G.M."/>
            <person name="Rubin B.E."/>
            <person name="Wall J.D."/>
            <person name="Visel A."/>
            <person name="Bristow J."/>
            <person name="Blow M.J."/>
            <person name="Arkin A.P."/>
            <person name="Deutschbauer A.M."/>
        </authorList>
    </citation>
    <scope>NUCLEOTIDE SEQUENCE [LARGE SCALE GENOMIC DNA]</scope>
    <source>
        <strain evidence="8 9">FW300-N2C3</strain>
    </source>
</reference>
<evidence type="ECO:0000256" key="4">
    <source>
        <dbReference type="ARBA" id="ARBA00023033"/>
    </source>
</evidence>
<feature type="binding site" evidence="6">
    <location>
        <position position="220"/>
    </location>
    <ligand>
        <name>FMN</name>
        <dbReference type="ChEBI" id="CHEBI:58210"/>
    </ligand>
</feature>
<feature type="binding site" evidence="6">
    <location>
        <position position="95"/>
    </location>
    <ligand>
        <name>FMN</name>
        <dbReference type="ChEBI" id="CHEBI:58210"/>
    </ligand>
</feature>
<dbReference type="RefSeq" id="WP_060742834.1">
    <property type="nucleotide sequence ID" value="NZ_CP012831.1"/>
</dbReference>
<dbReference type="CDD" id="cd01095">
    <property type="entry name" value="Nitrilotriacetate_monoxgenase"/>
    <property type="match status" value="1"/>
</dbReference>
<keyword evidence="1 6" id="KW-0285">Flavoprotein</keyword>
<dbReference type="Pfam" id="PF00296">
    <property type="entry name" value="Bac_luciferase"/>
    <property type="match status" value="1"/>
</dbReference>
<dbReference type="PANTHER" id="PTHR30011:SF16">
    <property type="entry name" value="C2H2 FINGER DOMAIN TRANSCRIPTION FACTOR (EUROFUNG)-RELATED"/>
    <property type="match status" value="1"/>
</dbReference>
<sequence length="449" mass="49644">MSRQRQLKLGAMVHGVGHGWGEWRHPQARPNASTDFGFYKQQTQLAEGAKFDFVFIADSLHIHEKSSPHYLNRFEPLTILSALAALTSNIGLVATVTVSYTEPYQVARQFASLDHISDGRAGWNVVTSWLSGTADNFGKAEHPPHAVRYRIAQEHVAVVKGLWDSWEDDAFACNKRTGEFFTPGKLHALEHKGEFFSVKGPLNIARSRQGQPVIFQAGTSEDGRNFAAGNADAIFVGAEGFDEARAYYQDLKKRAQGFGRDARELSILPGIRPIVGRDAAEVEDRYQQAVALVSIEDAIVALGRPFNDHDFSQYPLDAPFPELGDLGANSQKGGSERIKQLARDEGLTLREVALRFSQPRRDFVGTPEQVADAIEHWFENGAADGFIINSLLPDGLQYFTELVVPVLQQRGLFRSEYNGDTLRDNLGLPVPANRYARPLATDAAREAVA</sequence>
<dbReference type="PIRSF" id="PIRSF000337">
    <property type="entry name" value="NTA_MOA"/>
    <property type="match status" value="1"/>
</dbReference>
<proteinExistence type="inferred from homology"/>
<dbReference type="GO" id="GO:0016705">
    <property type="term" value="F:oxidoreductase activity, acting on paired donors, with incorporation or reduction of molecular oxygen"/>
    <property type="evidence" value="ECO:0007669"/>
    <property type="project" value="InterPro"/>
</dbReference>
<keyword evidence="4 8" id="KW-0503">Monooxygenase</keyword>
<keyword evidence="2 6" id="KW-0288">FMN</keyword>
<dbReference type="InterPro" id="IPR016215">
    <property type="entry name" value="NTA_MOA"/>
</dbReference>
<dbReference type="PANTHER" id="PTHR30011">
    <property type="entry name" value="ALKANESULFONATE MONOOXYGENASE-RELATED"/>
    <property type="match status" value="1"/>
</dbReference>
<dbReference type="EMBL" id="CP012831">
    <property type="protein sequence ID" value="ALI10748.1"/>
    <property type="molecule type" value="Genomic_DNA"/>
</dbReference>
<evidence type="ECO:0000313" key="9">
    <source>
        <dbReference type="Proteomes" id="UP000059425"/>
    </source>
</evidence>
<reference evidence="9" key="1">
    <citation type="submission" date="2015-09" db="EMBL/GenBank/DDBJ databases">
        <title>Whole genome sequence of Pseudomonas fluorescens FW300-N2C3.</title>
        <authorList>
            <person name="Ray J."/>
            <person name="Melnyk R."/>
            <person name="Deutschbauer A."/>
        </authorList>
    </citation>
    <scope>NUCLEOTIDE SEQUENCE [LARGE SCALE GENOMIC DNA]</scope>
    <source>
        <strain evidence="9">FW300-N2C3</strain>
    </source>
</reference>
<feature type="binding site" evidence="6">
    <location>
        <position position="145"/>
    </location>
    <ligand>
        <name>FMN</name>
        <dbReference type="ChEBI" id="CHEBI:58210"/>
    </ligand>
</feature>
<evidence type="ECO:0000256" key="6">
    <source>
        <dbReference type="PIRSR" id="PIRSR000337-1"/>
    </source>
</evidence>
<dbReference type="InterPro" id="IPR051260">
    <property type="entry name" value="Diverse_substr_monoxygenases"/>
</dbReference>
<dbReference type="NCBIfam" id="TIGR03860">
    <property type="entry name" value="FMN_nitrolo"/>
    <property type="match status" value="1"/>
</dbReference>
<evidence type="ECO:0000256" key="3">
    <source>
        <dbReference type="ARBA" id="ARBA00023002"/>
    </source>
</evidence>
<name>A0A0N7H374_PSEFL</name>
<evidence type="ECO:0000256" key="2">
    <source>
        <dbReference type="ARBA" id="ARBA00022643"/>
    </source>
</evidence>
<feature type="binding site" evidence="6">
    <location>
        <position position="149"/>
    </location>
    <ligand>
        <name>FMN</name>
        <dbReference type="ChEBI" id="CHEBI:58210"/>
    </ligand>
</feature>
<accession>A0A0N7H374</accession>
<dbReference type="AlphaFoldDB" id="A0A0N7H374"/>
<dbReference type="SUPFAM" id="SSF51679">
    <property type="entry name" value="Bacterial luciferase-like"/>
    <property type="match status" value="1"/>
</dbReference>
<gene>
    <name evidence="8" type="ORF">AO356_29305</name>
</gene>
<dbReference type="InterPro" id="IPR011251">
    <property type="entry name" value="Luciferase-like_dom"/>
</dbReference>
<evidence type="ECO:0000256" key="1">
    <source>
        <dbReference type="ARBA" id="ARBA00022630"/>
    </source>
</evidence>
<dbReference type="Proteomes" id="UP000059425">
    <property type="component" value="Chromosome"/>
</dbReference>
<feature type="binding site" evidence="6">
    <location>
        <position position="58"/>
    </location>
    <ligand>
        <name>FMN</name>
        <dbReference type="ChEBI" id="CHEBI:58210"/>
    </ligand>
</feature>
<protein>
    <submittedName>
        <fullName evidence="8">Monooxygenase</fullName>
    </submittedName>
</protein>
<organism evidence="8 9">
    <name type="scientific">Pseudomonas fluorescens</name>
    <dbReference type="NCBI Taxonomy" id="294"/>
    <lineage>
        <taxon>Bacteria</taxon>
        <taxon>Pseudomonadati</taxon>
        <taxon>Pseudomonadota</taxon>
        <taxon>Gammaproteobacteria</taxon>
        <taxon>Pseudomonadales</taxon>
        <taxon>Pseudomonadaceae</taxon>
        <taxon>Pseudomonas</taxon>
    </lineage>
</organism>
<dbReference type="InterPro" id="IPR036661">
    <property type="entry name" value="Luciferase-like_sf"/>
</dbReference>
<evidence type="ECO:0000313" key="8">
    <source>
        <dbReference type="EMBL" id="ALI10748.1"/>
    </source>
</evidence>
<evidence type="ECO:0000259" key="7">
    <source>
        <dbReference type="Pfam" id="PF00296"/>
    </source>
</evidence>
<comment type="similarity">
    <text evidence="5">Belongs to the NtaA/SnaA/DszA monooxygenase family.</text>
</comment>
<dbReference type="OrthoDB" id="6133319at2"/>
<feature type="domain" description="Luciferase-like" evidence="7">
    <location>
        <begin position="27"/>
        <end position="382"/>
    </location>
</feature>
<evidence type="ECO:0000256" key="5">
    <source>
        <dbReference type="ARBA" id="ARBA00033748"/>
    </source>
</evidence>